<dbReference type="EMBL" id="CM043805">
    <property type="protein sequence ID" value="KAI4806114.1"/>
    <property type="molecule type" value="Genomic_DNA"/>
</dbReference>
<protein>
    <submittedName>
        <fullName evidence="1">Uncharacterized protein</fullName>
    </submittedName>
</protein>
<gene>
    <name evidence="1" type="ORF">KUCAC02_010698</name>
</gene>
<accession>A0ACB9W032</accession>
<proteinExistence type="predicted"/>
<comment type="caution">
    <text evidence="1">The sequence shown here is derived from an EMBL/GenBank/DDBJ whole genome shotgun (WGS) entry which is preliminary data.</text>
</comment>
<dbReference type="Proteomes" id="UP001057452">
    <property type="component" value="Chromosome 21"/>
</dbReference>
<evidence type="ECO:0000313" key="1">
    <source>
        <dbReference type="EMBL" id="KAI4806114.1"/>
    </source>
</evidence>
<keyword evidence="2" id="KW-1185">Reference proteome</keyword>
<reference evidence="1" key="1">
    <citation type="submission" date="2022-05" db="EMBL/GenBank/DDBJ databases">
        <title>Chromosome-level genome of Chaenocephalus aceratus.</title>
        <authorList>
            <person name="Park H."/>
        </authorList>
    </citation>
    <scope>NUCLEOTIDE SEQUENCE</scope>
    <source>
        <strain evidence="1">KU_202001</strain>
    </source>
</reference>
<evidence type="ECO:0000313" key="2">
    <source>
        <dbReference type="Proteomes" id="UP001057452"/>
    </source>
</evidence>
<name>A0ACB9W032_CHAAC</name>
<sequence>MPARVMKSPNLYRIFKENTSMSSIDCPMIVIHVPVSSPLRNWKGIAIALLVILVVCSLITMSVILLTPAESQPGSDTKLSVEDLFRPEFQVHDPEAKWINGE</sequence>
<organism evidence="1 2">
    <name type="scientific">Chaenocephalus aceratus</name>
    <name type="common">Blackfin icefish</name>
    <name type="synonym">Chaenichthys aceratus</name>
    <dbReference type="NCBI Taxonomy" id="36190"/>
    <lineage>
        <taxon>Eukaryota</taxon>
        <taxon>Metazoa</taxon>
        <taxon>Chordata</taxon>
        <taxon>Craniata</taxon>
        <taxon>Vertebrata</taxon>
        <taxon>Euteleostomi</taxon>
        <taxon>Actinopterygii</taxon>
        <taxon>Neopterygii</taxon>
        <taxon>Teleostei</taxon>
        <taxon>Neoteleostei</taxon>
        <taxon>Acanthomorphata</taxon>
        <taxon>Eupercaria</taxon>
        <taxon>Perciformes</taxon>
        <taxon>Notothenioidei</taxon>
        <taxon>Channichthyidae</taxon>
        <taxon>Chaenocephalus</taxon>
    </lineage>
</organism>